<dbReference type="InterPro" id="IPR050300">
    <property type="entry name" value="GDXG_lipolytic_enzyme"/>
</dbReference>
<dbReference type="Gene3D" id="3.40.50.1820">
    <property type="entry name" value="alpha/beta hydrolase"/>
    <property type="match status" value="1"/>
</dbReference>
<dbReference type="InterPro" id="IPR029058">
    <property type="entry name" value="AB_hydrolase_fold"/>
</dbReference>
<dbReference type="SUPFAM" id="SSF53474">
    <property type="entry name" value="alpha/beta-Hydrolases"/>
    <property type="match status" value="1"/>
</dbReference>
<dbReference type="EMBL" id="VRYZ01000008">
    <property type="protein sequence ID" value="TXS89632.1"/>
    <property type="molecule type" value="Genomic_DNA"/>
</dbReference>
<accession>A0A5C8ZPI0</accession>
<organism evidence="3 4">
    <name type="scientific">Parahaliea aestuarii</name>
    <dbReference type="NCBI Taxonomy" id="1852021"/>
    <lineage>
        <taxon>Bacteria</taxon>
        <taxon>Pseudomonadati</taxon>
        <taxon>Pseudomonadota</taxon>
        <taxon>Gammaproteobacteria</taxon>
        <taxon>Cellvibrionales</taxon>
        <taxon>Halieaceae</taxon>
        <taxon>Parahaliea</taxon>
    </lineage>
</organism>
<reference evidence="3 4" key="1">
    <citation type="submission" date="2019-08" db="EMBL/GenBank/DDBJ databases">
        <title>Parahaliea maris sp. nov., isolated from the surface seawater.</title>
        <authorList>
            <person name="Liu Y."/>
        </authorList>
    </citation>
    <scope>NUCLEOTIDE SEQUENCE [LARGE SCALE GENOMIC DNA]</scope>
    <source>
        <strain evidence="3 4">S2-26</strain>
    </source>
</reference>
<dbReference type="AlphaFoldDB" id="A0A5C8ZPI0"/>
<evidence type="ECO:0000313" key="3">
    <source>
        <dbReference type="EMBL" id="TXS89632.1"/>
    </source>
</evidence>
<dbReference type="RefSeq" id="WP_148065490.1">
    <property type="nucleotide sequence ID" value="NZ_VRYZ01000008.1"/>
</dbReference>
<keyword evidence="1 3" id="KW-0378">Hydrolase</keyword>
<feature type="domain" description="Alpha/beta hydrolase fold-3" evidence="2">
    <location>
        <begin position="61"/>
        <end position="256"/>
    </location>
</feature>
<dbReference type="Pfam" id="PF07859">
    <property type="entry name" value="Abhydrolase_3"/>
    <property type="match status" value="1"/>
</dbReference>
<evidence type="ECO:0000259" key="2">
    <source>
        <dbReference type="Pfam" id="PF07859"/>
    </source>
</evidence>
<dbReference type="PANTHER" id="PTHR48081">
    <property type="entry name" value="AB HYDROLASE SUPERFAMILY PROTEIN C4A8.06C"/>
    <property type="match status" value="1"/>
</dbReference>
<comment type="caution">
    <text evidence="3">The sequence shown here is derived from an EMBL/GenBank/DDBJ whole genome shotgun (WGS) entry which is preliminary data.</text>
</comment>
<dbReference type="OrthoDB" id="9775851at2"/>
<sequence length="289" mass="31674">MARYGLLLGLLTLCGIGIALLIDYLKAHPDLDQYVYKTTPAGALRLDILRPDRPSPERGAILFLFGGGWITGQREQFLPQAQYFAQQGWLSVLVDYRVANRHGSTPLDSLEDARDAWDWLQSRSEMLNIDPRQVVLAGGSSGGHLAACLASGCGTRLASPPSALILYNPVLDLVAAHPDDGFSPEEMALIEQLSPAVRVQLSPGRALCQLEMPRLLLFGDQDPLYQRYLELQCADTSSSIAPLEVVTWSAVGHGFFNHSPYLQQTSERIADFLQRAGSADPESGRQSNR</sequence>
<evidence type="ECO:0000313" key="4">
    <source>
        <dbReference type="Proteomes" id="UP000321933"/>
    </source>
</evidence>
<gene>
    <name evidence="3" type="ORF">FVW59_16575</name>
</gene>
<proteinExistence type="predicted"/>
<dbReference type="GO" id="GO:0016787">
    <property type="term" value="F:hydrolase activity"/>
    <property type="evidence" value="ECO:0007669"/>
    <property type="project" value="UniProtKB-KW"/>
</dbReference>
<dbReference type="InterPro" id="IPR013094">
    <property type="entry name" value="AB_hydrolase_3"/>
</dbReference>
<evidence type="ECO:0000256" key="1">
    <source>
        <dbReference type="ARBA" id="ARBA00022801"/>
    </source>
</evidence>
<name>A0A5C8ZPI0_9GAMM</name>
<keyword evidence="4" id="KW-1185">Reference proteome</keyword>
<protein>
    <submittedName>
        <fullName evidence="3">Alpha/beta hydrolase</fullName>
    </submittedName>
</protein>
<dbReference type="Proteomes" id="UP000321933">
    <property type="component" value="Unassembled WGS sequence"/>
</dbReference>